<name>I0ANV2_IGNAJ</name>
<dbReference type="AlphaFoldDB" id="I0ANV2"/>
<keyword evidence="3 4" id="KW-0560">Oxidoreductase</keyword>
<evidence type="ECO:0000259" key="9">
    <source>
        <dbReference type="SMART" id="SM00839"/>
    </source>
</evidence>
<evidence type="ECO:0000313" key="10">
    <source>
        <dbReference type="EMBL" id="AFH50659.1"/>
    </source>
</evidence>
<feature type="site" description="Important for catalysis" evidence="7">
    <location>
        <position position="167"/>
    </location>
</feature>
<dbReference type="eggNOG" id="COG0334">
    <property type="taxonomic scope" value="Bacteria"/>
</dbReference>
<dbReference type="EMBL" id="CP003418">
    <property type="protein sequence ID" value="AFH50659.1"/>
    <property type="molecule type" value="Genomic_DNA"/>
</dbReference>
<dbReference type="InterPro" id="IPR033524">
    <property type="entry name" value="Glu/Leu/Phe/Val_DH_AS"/>
</dbReference>
<dbReference type="Gene3D" id="3.40.50.720">
    <property type="entry name" value="NAD(P)-binding Rossmann-like Domain"/>
    <property type="match status" value="1"/>
</dbReference>
<dbReference type="FunFam" id="3.40.50.720:FF:000030">
    <property type="entry name" value="Glutamate dehydrogenase"/>
    <property type="match status" value="1"/>
</dbReference>
<evidence type="ECO:0000256" key="2">
    <source>
        <dbReference type="ARBA" id="ARBA00011643"/>
    </source>
</evidence>
<dbReference type="Gene3D" id="1.10.285.10">
    <property type="entry name" value="Glutamate Dehydrogenase, chain A, domain 3"/>
    <property type="match status" value="2"/>
</dbReference>
<dbReference type="InterPro" id="IPR014362">
    <property type="entry name" value="Glu_DH"/>
</dbReference>
<feature type="domain" description="Glutamate/phenylalanine/leucine/valine/L-tryptophan dehydrogenase C-terminal" evidence="9">
    <location>
        <begin position="203"/>
        <end position="445"/>
    </location>
</feature>
<feature type="binding site" evidence="6">
    <location>
        <position position="379"/>
    </location>
    <ligand>
        <name>substrate</name>
    </ligand>
</feature>
<dbReference type="PATRIC" id="fig|945713.3.peg.2973"/>
<dbReference type="FunFam" id="1.10.285.10:FF:000001">
    <property type="entry name" value="Glutamate dehydrogenase"/>
    <property type="match status" value="1"/>
</dbReference>
<evidence type="ECO:0000256" key="3">
    <source>
        <dbReference type="ARBA" id="ARBA00023002"/>
    </source>
</evidence>
<accession>I0ANV2</accession>
<dbReference type="GO" id="GO:0000166">
    <property type="term" value="F:nucleotide binding"/>
    <property type="evidence" value="ECO:0007669"/>
    <property type="project" value="UniProtKB-KW"/>
</dbReference>
<evidence type="ECO:0000256" key="1">
    <source>
        <dbReference type="ARBA" id="ARBA00006382"/>
    </source>
</evidence>
<feature type="binding site" evidence="6">
    <location>
        <position position="241"/>
    </location>
    <ligand>
        <name>NAD(+)</name>
        <dbReference type="ChEBI" id="CHEBI:57540"/>
    </ligand>
</feature>
<gene>
    <name evidence="10" type="primary">gdhA</name>
    <name evidence="10" type="ordered locus">IALB_2956</name>
</gene>
<dbReference type="GO" id="GO:0005829">
    <property type="term" value="C:cytosol"/>
    <property type="evidence" value="ECO:0007669"/>
    <property type="project" value="TreeGrafter"/>
</dbReference>
<dbReference type="PROSITE" id="PS00074">
    <property type="entry name" value="GLFV_DEHYDROGENASE"/>
    <property type="match status" value="1"/>
</dbReference>
<reference evidence="10 11" key="1">
    <citation type="journal article" date="2012" name="Front. Microbiol.">
        <title>Complete genome of Ignavibacterium album, a metabolically versatile, flagellated, facultative anaerobe from the phylum Chlorobi.</title>
        <authorList>
            <person name="Liu Z."/>
            <person name="Frigaard N.-U."/>
            <person name="Vogl K."/>
            <person name="Iino T."/>
            <person name="Ohkuma M."/>
            <person name="Overmann J."/>
            <person name="Bryant D.A."/>
        </authorList>
    </citation>
    <scope>NUCLEOTIDE SEQUENCE [LARGE SCALE GENOMIC DNA]</scope>
    <source>
        <strain evidence="11">DSM 19864 / JCM 16511 / NBRC 101810 / Mat9-16</strain>
    </source>
</reference>
<dbReference type="HOGENOM" id="CLU_025763_2_1_10"/>
<dbReference type="SUPFAM" id="SSF51735">
    <property type="entry name" value="NAD(P)-binding Rossmann-fold domains"/>
    <property type="match status" value="1"/>
</dbReference>
<keyword evidence="6" id="KW-0520">NAD</keyword>
<dbReference type="Pfam" id="PF02812">
    <property type="entry name" value="ELFV_dehydrog_N"/>
    <property type="match status" value="1"/>
</dbReference>
<dbReference type="RefSeq" id="WP_014561798.1">
    <property type="nucleotide sequence ID" value="NC_017464.1"/>
</dbReference>
<dbReference type="InterPro" id="IPR033922">
    <property type="entry name" value="NAD_bind_Glu_DH"/>
</dbReference>
<dbReference type="FunFam" id="3.40.50.10860:FF:000002">
    <property type="entry name" value="Glutamate dehydrogenase"/>
    <property type="match status" value="1"/>
</dbReference>
<dbReference type="Pfam" id="PF00208">
    <property type="entry name" value="ELFV_dehydrog"/>
    <property type="match status" value="1"/>
</dbReference>
<feature type="binding site" evidence="6">
    <location>
        <position position="91"/>
    </location>
    <ligand>
        <name>substrate</name>
    </ligand>
</feature>
<dbReference type="InterPro" id="IPR006095">
    <property type="entry name" value="Glu/Leu/Phe/Val/Trp_DH"/>
</dbReference>
<keyword evidence="11" id="KW-1185">Reference proteome</keyword>
<feature type="binding site" evidence="6">
    <location>
        <position position="210"/>
    </location>
    <ligand>
        <name>NAD(+)</name>
        <dbReference type="ChEBI" id="CHEBI:57540"/>
    </ligand>
</feature>
<keyword evidence="6" id="KW-0547">Nucleotide-binding</keyword>
<feature type="binding site" evidence="6">
    <location>
        <position position="115"/>
    </location>
    <ligand>
        <name>substrate</name>
    </ligand>
</feature>
<dbReference type="InterPro" id="IPR006096">
    <property type="entry name" value="Glu/Leu/Phe/Val/Trp_DH_C"/>
</dbReference>
<dbReference type="PANTHER" id="PTHR43571">
    <property type="entry name" value="NADP-SPECIFIC GLUTAMATE DEHYDROGENASE 1-RELATED"/>
    <property type="match status" value="1"/>
</dbReference>
<dbReference type="PRINTS" id="PR00082">
    <property type="entry name" value="GLFDHDRGNASE"/>
</dbReference>
<dbReference type="SMART" id="SM00839">
    <property type="entry name" value="ELFV_dehydrog"/>
    <property type="match status" value="1"/>
</dbReference>
<dbReference type="STRING" id="945713.IALB_2956"/>
<dbReference type="InterPro" id="IPR050724">
    <property type="entry name" value="Glu_Leu_Phe_Val_DH"/>
</dbReference>
<organism evidence="10 11">
    <name type="scientific">Ignavibacterium album (strain DSM 19864 / JCM 16511 / NBRC 101810 / Mat9-16)</name>
    <dbReference type="NCBI Taxonomy" id="945713"/>
    <lineage>
        <taxon>Bacteria</taxon>
        <taxon>Pseudomonadati</taxon>
        <taxon>Ignavibacteriota</taxon>
        <taxon>Ignavibacteria</taxon>
        <taxon>Ignavibacteriales</taxon>
        <taxon>Ignavibacteriaceae</taxon>
        <taxon>Ignavibacterium</taxon>
    </lineage>
</organism>
<evidence type="ECO:0000256" key="5">
    <source>
        <dbReference type="PIRSR" id="PIRSR000185-1"/>
    </source>
</evidence>
<evidence type="ECO:0000256" key="7">
    <source>
        <dbReference type="PIRSR" id="PIRSR000185-3"/>
    </source>
</evidence>
<evidence type="ECO:0000256" key="6">
    <source>
        <dbReference type="PIRSR" id="PIRSR000185-2"/>
    </source>
</evidence>
<feature type="active site" description="Proton donor" evidence="5">
    <location>
        <position position="127"/>
    </location>
</feature>
<feature type="binding site" evidence="6">
    <location>
        <position position="112"/>
    </location>
    <ligand>
        <name>substrate</name>
    </ligand>
</feature>
<evidence type="ECO:0000256" key="4">
    <source>
        <dbReference type="PIRNR" id="PIRNR000185"/>
    </source>
</evidence>
<dbReference type="NCBIfam" id="NF006929">
    <property type="entry name" value="PRK09414.1"/>
    <property type="match status" value="1"/>
</dbReference>
<dbReference type="KEGG" id="ial:IALB_2956"/>
<dbReference type="OrthoDB" id="9803297at2"/>
<protein>
    <recommendedName>
        <fullName evidence="4">Glutamate dehydrogenase</fullName>
    </recommendedName>
</protein>
<dbReference type="GO" id="GO:0006537">
    <property type="term" value="P:glutamate biosynthetic process"/>
    <property type="evidence" value="ECO:0007669"/>
    <property type="project" value="TreeGrafter"/>
</dbReference>
<dbReference type="NCBIfam" id="NF010633">
    <property type="entry name" value="PRK14030.1"/>
    <property type="match status" value="1"/>
</dbReference>
<dbReference type="GO" id="GO:0004354">
    <property type="term" value="F:glutamate dehydrogenase (NADP+) activity"/>
    <property type="evidence" value="ECO:0007669"/>
    <property type="project" value="TreeGrafter"/>
</dbReference>
<evidence type="ECO:0000313" key="11">
    <source>
        <dbReference type="Proteomes" id="UP000007394"/>
    </source>
</evidence>
<dbReference type="InterPro" id="IPR006097">
    <property type="entry name" value="Glu/Leu/Phe/Val/Trp_DH_dimer"/>
</dbReference>
<comment type="similarity">
    <text evidence="1 4 8">Belongs to the Glu/Leu/Phe/Val dehydrogenases family.</text>
</comment>
<dbReference type="InterPro" id="IPR046346">
    <property type="entry name" value="Aminoacid_DH-like_N_sf"/>
</dbReference>
<dbReference type="SUPFAM" id="SSF53223">
    <property type="entry name" value="Aminoacid dehydrogenase-like, N-terminal domain"/>
    <property type="match status" value="1"/>
</dbReference>
<dbReference type="InterPro" id="IPR036291">
    <property type="entry name" value="NAD(P)-bd_dom_sf"/>
</dbReference>
<dbReference type="PIRSF" id="PIRSF000185">
    <property type="entry name" value="Glu_DH"/>
    <property type="match status" value="1"/>
</dbReference>
<feature type="binding site" evidence="6">
    <location>
        <position position="166"/>
    </location>
    <ligand>
        <name>substrate</name>
    </ligand>
</feature>
<dbReference type="Proteomes" id="UP000007394">
    <property type="component" value="Chromosome"/>
</dbReference>
<proteinExistence type="inferred from homology"/>
<comment type="subunit">
    <text evidence="2">Homohexamer.</text>
</comment>
<sequence>MASEYVMKLLADVKAKNPNEPEFHQAVEEVLESLDLVLQRHPEYRSLKIVERMVEPERVIMFRVPWMDDQGQIHINRGYRIEMNSAIGPYKGGLRFHPSVTLGILKFLAFEQVFKNSLTTLPMGGGKGGSDFDPKGKSDNEIMRFCQSFMTELFRHIGPNTDVPAGDIGVGTREIGYLFGQYKRLTNEFTGVLTGKGLNWGGSLIRPEATGFGVVYFANEMLKTKGQTFEGKTVAVSGFGNVAWGAVQKVTELGGKVVTLSGPDGYIYDPDGVKGEKIDYMLKLRASNKDAVEDYAKEFKVQFFPGRKPWEVKCDVALPCATQNEIYENDAKELIKNGCICVCEGANMPTTIEAYKLFVEAGILYAPGKASNAGGVATSGLEMSQNSMRLPWSREEVDRRLHEIMIRIHDTCLATAEKYGTPGNYVNGANIAGFLKVADAMIDQGLV</sequence>
<dbReference type="CDD" id="cd05313">
    <property type="entry name" value="NAD_bind_2_Glu_DH"/>
    <property type="match status" value="1"/>
</dbReference>
<dbReference type="PANTHER" id="PTHR43571:SF1">
    <property type="entry name" value="NADP-SPECIFIC GLUTAMATE DEHYDROGENASE 1-RELATED"/>
    <property type="match status" value="1"/>
</dbReference>
<evidence type="ECO:0000256" key="8">
    <source>
        <dbReference type="RuleBase" id="RU004417"/>
    </source>
</evidence>
<dbReference type="Gene3D" id="3.40.50.10860">
    <property type="entry name" value="Leucine Dehydrogenase, chain A, domain 1"/>
    <property type="match status" value="1"/>
</dbReference>